<evidence type="ECO:0000256" key="2">
    <source>
        <dbReference type="SAM" id="MobiDB-lite"/>
    </source>
</evidence>
<evidence type="ECO:0000313" key="3">
    <source>
        <dbReference type="EMBL" id="CAF0869081.1"/>
    </source>
</evidence>
<comment type="similarity">
    <text evidence="1">Belongs to the FAM98 family.</text>
</comment>
<dbReference type="PANTHER" id="PTHR31353:SF1">
    <property type="entry name" value="PROTEIN FAM98B"/>
    <property type="match status" value="1"/>
</dbReference>
<name>A0A8S2D3H0_9BILA</name>
<dbReference type="InterPro" id="IPR018797">
    <property type="entry name" value="FAM98"/>
</dbReference>
<proteinExistence type="inferred from homology"/>
<dbReference type="Pfam" id="PF10239">
    <property type="entry name" value="DUF2465"/>
    <property type="match status" value="1"/>
</dbReference>
<protein>
    <recommendedName>
        <fullName evidence="6">Protein FAM98A</fullName>
    </recommendedName>
</protein>
<dbReference type="EMBL" id="CAJOBA010002646">
    <property type="protein sequence ID" value="CAF3653879.1"/>
    <property type="molecule type" value="Genomic_DNA"/>
</dbReference>
<dbReference type="GO" id="GO:0072669">
    <property type="term" value="C:tRNA-splicing ligase complex"/>
    <property type="evidence" value="ECO:0007669"/>
    <property type="project" value="TreeGrafter"/>
</dbReference>
<feature type="region of interest" description="Disordered" evidence="2">
    <location>
        <begin position="456"/>
        <end position="519"/>
    </location>
</feature>
<dbReference type="Proteomes" id="UP000682733">
    <property type="component" value="Unassembled WGS sequence"/>
</dbReference>
<dbReference type="AlphaFoldDB" id="A0A8S2D3H0"/>
<evidence type="ECO:0000256" key="1">
    <source>
        <dbReference type="ARBA" id="ARBA00007218"/>
    </source>
</evidence>
<evidence type="ECO:0000313" key="4">
    <source>
        <dbReference type="EMBL" id="CAF3653879.1"/>
    </source>
</evidence>
<gene>
    <name evidence="3" type="ORF">OVA965_LOCUS8035</name>
    <name evidence="4" type="ORF">TMI583_LOCUS8031</name>
</gene>
<dbReference type="Proteomes" id="UP000677228">
    <property type="component" value="Unassembled WGS sequence"/>
</dbReference>
<feature type="compositionally biased region" description="Gly residues" evidence="2">
    <location>
        <begin position="508"/>
        <end position="519"/>
    </location>
</feature>
<evidence type="ECO:0008006" key="6">
    <source>
        <dbReference type="Google" id="ProtNLM"/>
    </source>
</evidence>
<evidence type="ECO:0000313" key="5">
    <source>
        <dbReference type="Proteomes" id="UP000677228"/>
    </source>
</evidence>
<dbReference type="PANTHER" id="PTHR31353">
    <property type="entry name" value="FAM98"/>
    <property type="match status" value="1"/>
</dbReference>
<reference evidence="3" key="1">
    <citation type="submission" date="2021-02" db="EMBL/GenBank/DDBJ databases">
        <authorList>
            <person name="Nowell W R."/>
        </authorList>
    </citation>
    <scope>NUCLEOTIDE SEQUENCE</scope>
</reference>
<sequence length="600" mass="66262">MAKSVLDTITEQGPTIAIWTSIMSTGGGLGEIFVNHDARMHISPEHAIQQLLEAHKRNKILTNLMLAAGGIGGLLSYQNTKDSYWLVGAGLMLAGIPYCALIENPVCDQLKFLTLDAKSEKAKNLLTSWGRVSLGKLALALGGSIDKIMAQAGILDSLTDLGSPNEIKDEERLEQVLAADIKSEQFLPYAKLIAWLTQELNGFYNIGEYVQNVNSPQDINNFLMELGGFLNDYGCPYTNLQSQNNQKLTDHESRVQLLDFLCTELQAAKMVKLLKPEMLTSGVSQENTKKMSNESDEARDLKALLIALGFPAPPPTITGGQICTKVEQKVTELLKSLPPNYLGKPLLKVNLSEKQWSEVHKIHSLLYEDYKTRREVLLKRLDVTIQSFKWADRLKNKNNEITEAFSSKRKQMVIEPNVRIEDILAAREDLCHMEKTCGTKELASIRSNLHKIIIPEVPDRGGRTTELQAPPPDMPTFQRGGGHQGHRGGQQHNAPRQQHNDRPQSGRVQGGWAHGGGGGGYGDMQYTGGYQQQQMYAPAYQHQQVYQNPNMSYQGQQQVINEYAGGMNQGGYQDNSGYGGGRGRGSGRGRGRGRGRGGGY</sequence>
<dbReference type="EMBL" id="CAJNOK010002645">
    <property type="protein sequence ID" value="CAF0869081.1"/>
    <property type="molecule type" value="Genomic_DNA"/>
</dbReference>
<feature type="region of interest" description="Disordered" evidence="2">
    <location>
        <begin position="568"/>
        <end position="600"/>
    </location>
</feature>
<feature type="compositionally biased region" description="Basic residues" evidence="2">
    <location>
        <begin position="585"/>
        <end position="600"/>
    </location>
</feature>
<organism evidence="3 5">
    <name type="scientific">Didymodactylos carnosus</name>
    <dbReference type="NCBI Taxonomy" id="1234261"/>
    <lineage>
        <taxon>Eukaryota</taxon>
        <taxon>Metazoa</taxon>
        <taxon>Spiralia</taxon>
        <taxon>Gnathifera</taxon>
        <taxon>Rotifera</taxon>
        <taxon>Eurotatoria</taxon>
        <taxon>Bdelloidea</taxon>
        <taxon>Philodinida</taxon>
        <taxon>Philodinidae</taxon>
        <taxon>Didymodactylos</taxon>
    </lineage>
</organism>
<accession>A0A8S2D3H0</accession>
<comment type="caution">
    <text evidence="3">The sequence shown here is derived from an EMBL/GenBank/DDBJ whole genome shotgun (WGS) entry which is preliminary data.</text>
</comment>